<dbReference type="RefSeq" id="WP_256409310.1">
    <property type="nucleotide sequence ID" value="NZ_JANHDN010000005.1"/>
</dbReference>
<reference evidence="4 5" key="1">
    <citation type="journal article" date="2019" name="Int. J. Syst. Evol. Microbiol.">
        <title>The Global Catalogue of Microorganisms (GCM) 10K type strain sequencing project: providing services to taxonomists for standard genome sequencing and annotation.</title>
        <authorList>
            <consortium name="The Broad Institute Genomics Platform"/>
            <consortium name="The Broad Institute Genome Sequencing Center for Infectious Disease"/>
            <person name="Wu L."/>
            <person name="Ma J."/>
        </authorList>
    </citation>
    <scope>NUCLEOTIDE SEQUENCE [LARGE SCALE GENOMIC DNA]</scope>
    <source>
        <strain evidence="4 5">CGMCC 1.12554</strain>
    </source>
</reference>
<feature type="domain" description="CAAX prenyl protease 2/Lysostaphin resistance protein A-like" evidence="3">
    <location>
        <begin position="198"/>
        <end position="288"/>
    </location>
</feature>
<protein>
    <submittedName>
        <fullName evidence="4">CPBP family intramembrane glutamic endopeptidase</fullName>
        <ecNumber evidence="4">3.4.-.-</ecNumber>
    </submittedName>
</protein>
<dbReference type="Proteomes" id="UP001596545">
    <property type="component" value="Unassembled WGS sequence"/>
</dbReference>
<feature type="transmembrane region" description="Helical" evidence="2">
    <location>
        <begin position="101"/>
        <end position="123"/>
    </location>
</feature>
<feature type="transmembrane region" description="Helical" evidence="2">
    <location>
        <begin position="6"/>
        <end position="23"/>
    </location>
</feature>
<dbReference type="EMBL" id="JBHTBL010000005">
    <property type="protein sequence ID" value="MFC7324211.1"/>
    <property type="molecule type" value="Genomic_DNA"/>
</dbReference>
<organism evidence="4 5">
    <name type="scientific">Halorubrum rutilum</name>
    <dbReference type="NCBI Taxonomy" id="1364933"/>
    <lineage>
        <taxon>Archaea</taxon>
        <taxon>Methanobacteriati</taxon>
        <taxon>Methanobacteriota</taxon>
        <taxon>Stenosarchaea group</taxon>
        <taxon>Halobacteria</taxon>
        <taxon>Halobacteriales</taxon>
        <taxon>Haloferacaceae</taxon>
        <taxon>Halorubrum</taxon>
    </lineage>
</organism>
<evidence type="ECO:0000313" key="4">
    <source>
        <dbReference type="EMBL" id="MFC7324211.1"/>
    </source>
</evidence>
<feature type="compositionally biased region" description="Basic and acidic residues" evidence="1">
    <location>
        <begin position="35"/>
        <end position="46"/>
    </location>
</feature>
<comment type="caution">
    <text evidence="4">The sequence shown here is derived from an EMBL/GenBank/DDBJ whole genome shotgun (WGS) entry which is preliminary data.</text>
</comment>
<feature type="transmembrane region" description="Helical" evidence="2">
    <location>
        <begin position="198"/>
        <end position="217"/>
    </location>
</feature>
<evidence type="ECO:0000259" key="3">
    <source>
        <dbReference type="Pfam" id="PF02517"/>
    </source>
</evidence>
<evidence type="ECO:0000313" key="5">
    <source>
        <dbReference type="Proteomes" id="UP001596545"/>
    </source>
</evidence>
<keyword evidence="2" id="KW-0472">Membrane</keyword>
<name>A0ABD6AK30_9EURY</name>
<feature type="transmembrane region" description="Helical" evidence="2">
    <location>
        <begin position="258"/>
        <end position="286"/>
    </location>
</feature>
<dbReference type="InterPro" id="IPR003675">
    <property type="entry name" value="Rce1/LyrA-like_dom"/>
</dbReference>
<keyword evidence="2" id="KW-0812">Transmembrane</keyword>
<proteinExistence type="predicted"/>
<feature type="transmembrane region" description="Helical" evidence="2">
    <location>
        <begin position="224"/>
        <end position="246"/>
    </location>
</feature>
<evidence type="ECO:0000256" key="1">
    <source>
        <dbReference type="SAM" id="MobiDB-lite"/>
    </source>
</evidence>
<gene>
    <name evidence="4" type="ORF">ACFQMF_06400</name>
</gene>
<evidence type="ECO:0000256" key="2">
    <source>
        <dbReference type="SAM" id="Phobius"/>
    </source>
</evidence>
<accession>A0ABD6AK30</accession>
<keyword evidence="4" id="KW-0378">Hydrolase</keyword>
<keyword evidence="5" id="KW-1185">Reference proteome</keyword>
<feature type="region of interest" description="Disordered" evidence="1">
    <location>
        <begin position="35"/>
        <end position="93"/>
    </location>
</feature>
<dbReference type="EC" id="3.4.-.-" evidence="4"/>
<feature type="compositionally biased region" description="Basic and acidic residues" evidence="1">
    <location>
        <begin position="83"/>
        <end position="93"/>
    </location>
</feature>
<dbReference type="GO" id="GO:0080120">
    <property type="term" value="P:CAAX-box protein maturation"/>
    <property type="evidence" value="ECO:0007669"/>
    <property type="project" value="UniProtKB-ARBA"/>
</dbReference>
<keyword evidence="2" id="KW-1133">Transmembrane helix</keyword>
<dbReference type="AlphaFoldDB" id="A0ABD6AK30"/>
<sequence length="297" mass="29501">MPDWAAFALATAALTLLLLYFTRRSQRLLERARTVDRGRRTGDDVTRGSTAGGNGAAALGENDGDGGLIESDDAAANAENDDEKGPADTASDDRPVLTTRVLLANAAASQATALVALAAIAWWTAVPATAFGVGGTHPTLGAPAFASLGTAGRVALGVAAGAALAAGNEAAARLGARVGHAPSDRLREAMAPGTPGEWALLLGVALPVVAVFEEALFRGALVGALAVGLAVDPWLLAVGSSVAFGVGHGAQGRLGVAVAGALGLGLAGLFVATGSLLAPVVAHYLVNAAEFVAHERP</sequence>
<dbReference type="Pfam" id="PF02517">
    <property type="entry name" value="Rce1-like"/>
    <property type="match status" value="1"/>
</dbReference>
<dbReference type="GO" id="GO:0004175">
    <property type="term" value="F:endopeptidase activity"/>
    <property type="evidence" value="ECO:0007669"/>
    <property type="project" value="UniProtKB-ARBA"/>
</dbReference>